<dbReference type="Gene3D" id="3.30.700.10">
    <property type="entry name" value="Glycoprotein, Type 4 Pilin"/>
    <property type="match status" value="1"/>
</dbReference>
<protein>
    <submittedName>
        <fullName evidence="2">Type IV pilus assembly protein PilE</fullName>
    </submittedName>
</protein>
<accession>A0A840RQA8</accession>
<organism evidence="2 3">
    <name type="scientific">Glaciimonas immobilis</name>
    <dbReference type="NCBI Taxonomy" id="728004"/>
    <lineage>
        <taxon>Bacteria</taxon>
        <taxon>Pseudomonadati</taxon>
        <taxon>Pseudomonadota</taxon>
        <taxon>Betaproteobacteria</taxon>
        <taxon>Burkholderiales</taxon>
        <taxon>Oxalobacteraceae</taxon>
        <taxon>Glaciimonas</taxon>
    </lineage>
</organism>
<reference evidence="2 3" key="1">
    <citation type="submission" date="2020-08" db="EMBL/GenBank/DDBJ databases">
        <title>Genomic Encyclopedia of Type Strains, Phase IV (KMG-IV): sequencing the most valuable type-strain genomes for metagenomic binning, comparative biology and taxonomic classification.</title>
        <authorList>
            <person name="Goeker M."/>
        </authorList>
    </citation>
    <scope>NUCLEOTIDE SEQUENCE [LARGE SCALE GENOMIC DNA]</scope>
    <source>
        <strain evidence="2 3">DSM 23240</strain>
    </source>
</reference>
<evidence type="ECO:0000256" key="1">
    <source>
        <dbReference type="SAM" id="Phobius"/>
    </source>
</evidence>
<dbReference type="GO" id="GO:0043683">
    <property type="term" value="P:type IV pilus assembly"/>
    <property type="evidence" value="ECO:0007669"/>
    <property type="project" value="InterPro"/>
</dbReference>
<dbReference type="Pfam" id="PF16732">
    <property type="entry name" value="ComP_DUS"/>
    <property type="match status" value="1"/>
</dbReference>
<dbReference type="Proteomes" id="UP000571084">
    <property type="component" value="Unassembled WGS sequence"/>
</dbReference>
<dbReference type="Pfam" id="PF07963">
    <property type="entry name" value="N_methyl"/>
    <property type="match status" value="1"/>
</dbReference>
<dbReference type="RefSeq" id="WP_168056005.1">
    <property type="nucleotide sequence ID" value="NZ_JAAOZT010000007.1"/>
</dbReference>
<feature type="transmembrane region" description="Helical" evidence="1">
    <location>
        <begin position="12"/>
        <end position="32"/>
    </location>
</feature>
<sequence length="154" mass="17007">MRPEKTPRQDGFTIVELMIVVAIISILTAIALPNYRQYVQRSERTGAIIALMKASNWLEQQFTINNSYMNGSANLALPIELSRSPESGEQKYQLTIFRASDTDYVLHASPTDPDSDDECGSFTLDQSGKRNLVNKYPGNGDLIVECWGAGGSSD</sequence>
<proteinExistence type="predicted"/>
<dbReference type="EMBL" id="JACHHQ010000005">
    <property type="protein sequence ID" value="MBB5200587.1"/>
    <property type="molecule type" value="Genomic_DNA"/>
</dbReference>
<dbReference type="InterPro" id="IPR012902">
    <property type="entry name" value="N_methyl_site"/>
</dbReference>
<keyword evidence="3" id="KW-1185">Reference proteome</keyword>
<gene>
    <name evidence="2" type="ORF">HNR39_002429</name>
</gene>
<name>A0A840RQA8_9BURK</name>
<evidence type="ECO:0000313" key="3">
    <source>
        <dbReference type="Proteomes" id="UP000571084"/>
    </source>
</evidence>
<keyword evidence="1" id="KW-0812">Transmembrane</keyword>
<keyword evidence="1" id="KW-1133">Transmembrane helix</keyword>
<evidence type="ECO:0000313" key="2">
    <source>
        <dbReference type="EMBL" id="MBB5200587.1"/>
    </source>
</evidence>
<dbReference type="InterPro" id="IPR045584">
    <property type="entry name" value="Pilin-like"/>
</dbReference>
<dbReference type="AlphaFoldDB" id="A0A840RQA8"/>
<dbReference type="InterPro" id="IPR031982">
    <property type="entry name" value="PilE-like"/>
</dbReference>
<dbReference type="NCBIfam" id="TIGR02532">
    <property type="entry name" value="IV_pilin_GFxxxE"/>
    <property type="match status" value="1"/>
</dbReference>
<comment type="caution">
    <text evidence="2">The sequence shown here is derived from an EMBL/GenBank/DDBJ whole genome shotgun (WGS) entry which is preliminary data.</text>
</comment>
<keyword evidence="1" id="KW-0472">Membrane</keyword>
<dbReference type="SUPFAM" id="SSF54523">
    <property type="entry name" value="Pili subunits"/>
    <property type="match status" value="1"/>
</dbReference>